<dbReference type="InterPro" id="IPR010084">
    <property type="entry name" value="FabZ"/>
</dbReference>
<accession>A0A2X4UP63</accession>
<evidence type="ECO:0000256" key="9">
    <source>
        <dbReference type="HAMAP-Rule" id="MF_00406"/>
    </source>
</evidence>
<dbReference type="FunFam" id="3.10.129.10:FF:000001">
    <property type="entry name" value="3-hydroxyacyl-[acyl-carrier-protein] dehydratase FabZ"/>
    <property type="match status" value="1"/>
</dbReference>
<feature type="active site" evidence="9">
    <location>
        <position position="54"/>
    </location>
</feature>
<comment type="function">
    <text evidence="8 9">Involved in unsaturated fatty acids biosynthesis. Catalyzes the dehydration of short chain beta-hydroxyacyl-ACPs and long chain saturated and unsaturated beta-hydroxyacyl-ACPs.</text>
</comment>
<gene>
    <name evidence="10" type="primary">fabZ_1</name>
    <name evidence="9" type="synonym">fabZ</name>
    <name evidence="10" type="ORF">NCTC12151_00726</name>
</gene>
<dbReference type="Pfam" id="PF07977">
    <property type="entry name" value="FabA"/>
    <property type="match status" value="1"/>
</dbReference>
<keyword evidence="11" id="KW-1185">Reference proteome</keyword>
<keyword evidence="5 9" id="KW-0441">Lipid A biosynthesis</keyword>
<comment type="similarity">
    <text evidence="2 9">Belongs to the thioester dehydratase family. FabZ subfamily.</text>
</comment>
<evidence type="ECO:0000313" key="10">
    <source>
        <dbReference type="EMBL" id="SQI36372.1"/>
    </source>
</evidence>
<reference evidence="10 11" key="1">
    <citation type="submission" date="2018-06" db="EMBL/GenBank/DDBJ databases">
        <authorList>
            <consortium name="Pathogen Informatics"/>
            <person name="Doyle S."/>
        </authorList>
    </citation>
    <scope>NUCLEOTIDE SEQUENCE [LARGE SCALE GENOMIC DNA]</scope>
    <source>
        <strain evidence="10 11">NCTC12151</strain>
    </source>
</reference>
<dbReference type="EC" id="4.2.1.59" evidence="9"/>
<evidence type="ECO:0000313" key="11">
    <source>
        <dbReference type="Proteomes" id="UP000249005"/>
    </source>
</evidence>
<dbReference type="AlphaFoldDB" id="A0A2X4UP63"/>
<dbReference type="Gene3D" id="3.10.129.10">
    <property type="entry name" value="Hotdog Thioesterase"/>
    <property type="match status" value="1"/>
</dbReference>
<dbReference type="KEGG" id="lri:NCTC12151_00726"/>
<evidence type="ECO:0000256" key="4">
    <source>
        <dbReference type="ARBA" id="ARBA00022516"/>
    </source>
</evidence>
<dbReference type="GO" id="GO:0006633">
    <property type="term" value="P:fatty acid biosynthetic process"/>
    <property type="evidence" value="ECO:0007669"/>
    <property type="project" value="UniProtKB-UniRule"/>
</dbReference>
<dbReference type="OrthoDB" id="9772788at2"/>
<comment type="catalytic activity">
    <reaction evidence="9">
        <text>a (3R)-hydroxyacyl-[ACP] = a (2E)-enoyl-[ACP] + H2O</text>
        <dbReference type="Rhea" id="RHEA:13097"/>
        <dbReference type="Rhea" id="RHEA-COMP:9925"/>
        <dbReference type="Rhea" id="RHEA-COMP:9945"/>
        <dbReference type="ChEBI" id="CHEBI:15377"/>
        <dbReference type="ChEBI" id="CHEBI:78784"/>
        <dbReference type="ChEBI" id="CHEBI:78827"/>
        <dbReference type="EC" id="4.2.1.59"/>
    </reaction>
</comment>
<organism evidence="10 11">
    <name type="scientific">Leminorella richardii</name>
    <dbReference type="NCBI Taxonomy" id="158841"/>
    <lineage>
        <taxon>Bacteria</taxon>
        <taxon>Pseudomonadati</taxon>
        <taxon>Pseudomonadota</taxon>
        <taxon>Gammaproteobacteria</taxon>
        <taxon>Enterobacterales</taxon>
        <taxon>Budviciaceae</taxon>
        <taxon>Leminorella</taxon>
    </lineage>
</organism>
<sequence>MTTDNRTLDIEEILSLLPHRYPFLLVDRVLDFDKGKFLKAVKNVSVNEPFFQGHFPGKPIFPGVLILEAMAQATGILAFKSLGRLEPGELYYFAAVDNARFKRPVLPGDQLILEVEFIKERRGVARFRGVAKVDGEIACEADMMCARRREA</sequence>
<dbReference type="NCBIfam" id="NF000582">
    <property type="entry name" value="PRK00006.1"/>
    <property type="match status" value="1"/>
</dbReference>
<comment type="subcellular location">
    <subcellularLocation>
        <location evidence="1 9">Cytoplasm</location>
    </subcellularLocation>
</comment>
<dbReference type="InterPro" id="IPR013114">
    <property type="entry name" value="FabA_FabZ"/>
</dbReference>
<keyword evidence="3 9" id="KW-0963">Cytoplasm</keyword>
<dbReference type="SUPFAM" id="SSF54637">
    <property type="entry name" value="Thioesterase/thiol ester dehydrase-isomerase"/>
    <property type="match status" value="1"/>
</dbReference>
<dbReference type="GO" id="GO:0019171">
    <property type="term" value="F:(3R)-hydroxyacyl-[acyl-carrier-protein] dehydratase activity"/>
    <property type="evidence" value="ECO:0007669"/>
    <property type="project" value="UniProtKB-EC"/>
</dbReference>
<dbReference type="Proteomes" id="UP000249005">
    <property type="component" value="Chromosome 1"/>
</dbReference>
<keyword evidence="4 9" id="KW-0444">Lipid biosynthesis</keyword>
<evidence type="ECO:0000256" key="5">
    <source>
        <dbReference type="ARBA" id="ARBA00022556"/>
    </source>
</evidence>
<dbReference type="EMBL" id="LS483470">
    <property type="protein sequence ID" value="SQI36372.1"/>
    <property type="molecule type" value="Genomic_DNA"/>
</dbReference>
<evidence type="ECO:0000256" key="3">
    <source>
        <dbReference type="ARBA" id="ARBA00022490"/>
    </source>
</evidence>
<keyword evidence="7 9" id="KW-0456">Lyase</keyword>
<protein>
    <recommendedName>
        <fullName evidence="9">3-hydroxyacyl-[acyl-carrier-protein] dehydratase FabZ</fullName>
        <ecNumber evidence="9">4.2.1.59</ecNumber>
    </recommendedName>
    <alternativeName>
        <fullName evidence="9">(3R)-hydroxymyristoyl-[acyl-carrier-protein] dehydratase</fullName>
        <shortName evidence="9">(3R)-hydroxymyristoyl-ACP dehydrase</shortName>
    </alternativeName>
    <alternativeName>
        <fullName evidence="9">Beta-hydroxyacyl-ACP dehydratase</fullName>
    </alternativeName>
</protein>
<dbReference type="NCBIfam" id="TIGR01750">
    <property type="entry name" value="fabZ"/>
    <property type="match status" value="1"/>
</dbReference>
<keyword evidence="6 9" id="KW-0443">Lipid metabolism</keyword>
<evidence type="ECO:0000256" key="6">
    <source>
        <dbReference type="ARBA" id="ARBA00023098"/>
    </source>
</evidence>
<dbReference type="CDD" id="cd01288">
    <property type="entry name" value="FabZ"/>
    <property type="match status" value="1"/>
</dbReference>
<dbReference type="InterPro" id="IPR029069">
    <property type="entry name" value="HotDog_dom_sf"/>
</dbReference>
<evidence type="ECO:0000256" key="1">
    <source>
        <dbReference type="ARBA" id="ARBA00004496"/>
    </source>
</evidence>
<dbReference type="GO" id="GO:0009245">
    <property type="term" value="P:lipid A biosynthetic process"/>
    <property type="evidence" value="ECO:0007669"/>
    <property type="project" value="UniProtKB-UniRule"/>
</dbReference>
<name>A0A2X4UP63_9GAMM</name>
<dbReference type="PANTHER" id="PTHR30272:SF1">
    <property type="entry name" value="3-HYDROXYACYL-[ACYL-CARRIER-PROTEIN] DEHYDRATASE"/>
    <property type="match status" value="1"/>
</dbReference>
<dbReference type="HAMAP" id="MF_00406">
    <property type="entry name" value="FabZ"/>
    <property type="match status" value="1"/>
</dbReference>
<dbReference type="GO" id="GO:0016020">
    <property type="term" value="C:membrane"/>
    <property type="evidence" value="ECO:0007669"/>
    <property type="project" value="GOC"/>
</dbReference>
<evidence type="ECO:0000256" key="8">
    <source>
        <dbReference type="ARBA" id="ARBA00025049"/>
    </source>
</evidence>
<evidence type="ECO:0000256" key="7">
    <source>
        <dbReference type="ARBA" id="ARBA00023239"/>
    </source>
</evidence>
<evidence type="ECO:0000256" key="2">
    <source>
        <dbReference type="ARBA" id="ARBA00009174"/>
    </source>
</evidence>
<proteinExistence type="inferred from homology"/>
<dbReference type="GO" id="GO:0005737">
    <property type="term" value="C:cytoplasm"/>
    <property type="evidence" value="ECO:0007669"/>
    <property type="project" value="UniProtKB-SubCell"/>
</dbReference>
<dbReference type="PANTHER" id="PTHR30272">
    <property type="entry name" value="3-HYDROXYACYL-[ACYL-CARRIER-PROTEIN] DEHYDRATASE"/>
    <property type="match status" value="1"/>
</dbReference>
<dbReference type="RefSeq" id="WP_111739331.1">
    <property type="nucleotide sequence ID" value="NZ_LR698987.1"/>
</dbReference>